<sequence length="176" mass="19217">MYLVESPEDVLKLEVKNDARLSFMTQTTLSVDDTSDVIDALRARFPKIVGPRKDDICYATTNRQEAVRALAEQADVVLVVGSKNSSNSNRLAELAQRMGKAAYLIDDASDIQEAWVKDAACVGVTAGASAPDILVQNVITRLQELGGGEAVPLEGREENIVFEVPKELRVDVREVE</sequence>
<evidence type="ECO:0000256" key="6">
    <source>
        <dbReference type="ARBA" id="ARBA00023229"/>
    </source>
</evidence>
<dbReference type="EMBL" id="UGLC01000002">
    <property type="protein sequence ID" value="STT52422.1"/>
    <property type="molecule type" value="Genomic_DNA"/>
</dbReference>
<dbReference type="AlphaFoldDB" id="A0A2Z6GTE2"/>
<dbReference type="Pfam" id="PF02401">
    <property type="entry name" value="LYTB"/>
    <property type="match status" value="1"/>
</dbReference>
<keyword evidence="5" id="KW-0411">Iron-sulfur</keyword>
<accession>A0A2Z6GTE2</accession>
<dbReference type="PANTHER" id="PTHR30426">
    <property type="entry name" value="4-HYDROXY-3-METHYLBUT-2-ENYL DIPHOSPHATE REDUCTASE"/>
    <property type="match status" value="1"/>
</dbReference>
<dbReference type="EC" id="1.17.7.4" evidence="7"/>
<evidence type="ECO:0000256" key="2">
    <source>
        <dbReference type="ARBA" id="ARBA00022485"/>
    </source>
</evidence>
<keyword evidence="3" id="KW-0479">Metal-binding</keyword>
<dbReference type="PANTHER" id="PTHR30426:SF0">
    <property type="entry name" value="4-HYDROXY-3-METHYLBUT-2-ENYL DIPHOSPHATE REDUCTASE"/>
    <property type="match status" value="1"/>
</dbReference>
<keyword evidence="2" id="KW-0004">4Fe-4S</keyword>
<comment type="cofactor">
    <cofactor evidence="1">
        <name>[4Fe-4S] cluster</name>
        <dbReference type="ChEBI" id="CHEBI:49883"/>
    </cofactor>
</comment>
<evidence type="ECO:0000313" key="7">
    <source>
        <dbReference type="EMBL" id="STT52422.1"/>
    </source>
</evidence>
<reference evidence="7 8" key="1">
    <citation type="submission" date="2018-06" db="EMBL/GenBank/DDBJ databases">
        <authorList>
            <consortium name="Pathogen Informatics"/>
            <person name="Doyle S."/>
        </authorList>
    </citation>
    <scope>NUCLEOTIDE SEQUENCE [LARGE SCALE GENOMIC DNA]</scope>
    <source>
        <strain evidence="7 8">NCTC8849</strain>
    </source>
</reference>
<evidence type="ECO:0000313" key="8">
    <source>
        <dbReference type="Proteomes" id="UP000254799"/>
    </source>
</evidence>
<keyword evidence="6" id="KW-0414">Isoprene biosynthesis</keyword>
<dbReference type="GO" id="GO:0051745">
    <property type="term" value="F:4-hydroxy-3-methylbut-2-enyl diphosphate reductase activity"/>
    <property type="evidence" value="ECO:0007669"/>
    <property type="project" value="UniProtKB-EC"/>
</dbReference>
<dbReference type="GO" id="GO:0051539">
    <property type="term" value="F:4 iron, 4 sulfur cluster binding"/>
    <property type="evidence" value="ECO:0007669"/>
    <property type="project" value="UniProtKB-KW"/>
</dbReference>
<dbReference type="Gene3D" id="3.40.1010.20">
    <property type="entry name" value="4-hydroxy-3-methylbut-2-enyl diphosphate reductase, catalytic domain"/>
    <property type="match status" value="2"/>
</dbReference>
<dbReference type="GO" id="GO:0019288">
    <property type="term" value="P:isopentenyl diphosphate biosynthetic process, methylerythritol 4-phosphate pathway"/>
    <property type="evidence" value="ECO:0007669"/>
    <property type="project" value="InterPro"/>
</dbReference>
<evidence type="ECO:0000256" key="5">
    <source>
        <dbReference type="ARBA" id="ARBA00023014"/>
    </source>
</evidence>
<evidence type="ECO:0000256" key="1">
    <source>
        <dbReference type="ARBA" id="ARBA00001966"/>
    </source>
</evidence>
<evidence type="ECO:0000256" key="3">
    <source>
        <dbReference type="ARBA" id="ARBA00022723"/>
    </source>
</evidence>
<evidence type="ECO:0000256" key="4">
    <source>
        <dbReference type="ARBA" id="ARBA00023004"/>
    </source>
</evidence>
<dbReference type="GO" id="GO:0046872">
    <property type="term" value="F:metal ion binding"/>
    <property type="evidence" value="ECO:0007669"/>
    <property type="project" value="UniProtKB-KW"/>
</dbReference>
<proteinExistence type="predicted"/>
<organism evidence="7 8">
    <name type="scientific">Klebsiella pneumoniae</name>
    <dbReference type="NCBI Taxonomy" id="573"/>
    <lineage>
        <taxon>Bacteria</taxon>
        <taxon>Pseudomonadati</taxon>
        <taxon>Pseudomonadota</taxon>
        <taxon>Gammaproteobacteria</taxon>
        <taxon>Enterobacterales</taxon>
        <taxon>Enterobacteriaceae</taxon>
        <taxon>Klebsiella/Raoultella group</taxon>
        <taxon>Klebsiella</taxon>
        <taxon>Klebsiella pneumoniae complex</taxon>
    </lineage>
</organism>
<keyword evidence="7" id="KW-0560">Oxidoreductase</keyword>
<dbReference type="Proteomes" id="UP000254799">
    <property type="component" value="Unassembled WGS sequence"/>
</dbReference>
<keyword evidence="4" id="KW-0408">Iron</keyword>
<gene>
    <name evidence="7" type="primary">ispH_2</name>
    <name evidence="7" type="ORF">NCTC8849_00956</name>
</gene>
<name>A0A2Z6GTE2_KLEPN</name>
<protein>
    <submittedName>
        <fullName evidence="7">4-hydroxy-3-methylbut-2-enyl diphosphate reductase</fullName>
        <ecNumber evidence="7">1.17.7.4</ecNumber>
    </submittedName>
</protein>
<dbReference type="InterPro" id="IPR003451">
    <property type="entry name" value="LytB/IspH"/>
</dbReference>
<dbReference type="GO" id="GO:0050992">
    <property type="term" value="P:dimethylallyl diphosphate biosynthetic process"/>
    <property type="evidence" value="ECO:0007669"/>
    <property type="project" value="InterPro"/>
</dbReference>